<evidence type="ECO:0000313" key="2">
    <source>
        <dbReference type="EMBL" id="TPP58314.1"/>
    </source>
</evidence>
<feature type="compositionally biased region" description="Basic and acidic residues" evidence="1">
    <location>
        <begin position="116"/>
        <end position="128"/>
    </location>
</feature>
<keyword evidence="3" id="KW-1185">Reference proteome</keyword>
<feature type="compositionally biased region" description="Low complexity" evidence="1">
    <location>
        <begin position="66"/>
        <end position="99"/>
    </location>
</feature>
<protein>
    <submittedName>
        <fullName evidence="2">Uncharacterized protein</fullName>
    </submittedName>
</protein>
<feature type="compositionally biased region" description="Basic and acidic residues" evidence="1">
    <location>
        <begin position="7"/>
        <end position="16"/>
    </location>
</feature>
<accession>A0A504YB03</accession>
<feature type="compositionally biased region" description="Acidic residues" evidence="1">
    <location>
        <begin position="17"/>
        <end position="29"/>
    </location>
</feature>
<feature type="region of interest" description="Disordered" evidence="1">
    <location>
        <begin position="1"/>
        <end position="128"/>
    </location>
</feature>
<sequence length="128" mass="13635">MSVSATRTEKREVACDKEEDENDNGDLDDKDLGGKDSLSDYDDDDVKQSRSAGRHREHKTVSAHCPSASSPSSSSSLAPLPPTSRLLPASTSHPSSTPSIVLTVSVRPPLANSTPKEAESISERKCLS</sequence>
<dbReference type="AlphaFoldDB" id="A0A504YB03"/>
<proteinExistence type="predicted"/>
<evidence type="ECO:0000313" key="3">
    <source>
        <dbReference type="Proteomes" id="UP000316759"/>
    </source>
</evidence>
<evidence type="ECO:0000256" key="1">
    <source>
        <dbReference type="SAM" id="MobiDB-lite"/>
    </source>
</evidence>
<dbReference type="EMBL" id="SUNJ01012132">
    <property type="protein sequence ID" value="TPP58314.1"/>
    <property type="molecule type" value="Genomic_DNA"/>
</dbReference>
<name>A0A504YB03_FASGI</name>
<dbReference type="Proteomes" id="UP000316759">
    <property type="component" value="Unassembled WGS sequence"/>
</dbReference>
<organism evidence="2 3">
    <name type="scientific">Fasciola gigantica</name>
    <name type="common">Giant liver fluke</name>
    <dbReference type="NCBI Taxonomy" id="46835"/>
    <lineage>
        <taxon>Eukaryota</taxon>
        <taxon>Metazoa</taxon>
        <taxon>Spiralia</taxon>
        <taxon>Lophotrochozoa</taxon>
        <taxon>Platyhelminthes</taxon>
        <taxon>Trematoda</taxon>
        <taxon>Digenea</taxon>
        <taxon>Plagiorchiida</taxon>
        <taxon>Echinostomata</taxon>
        <taxon>Echinostomatoidea</taxon>
        <taxon>Fasciolidae</taxon>
        <taxon>Fasciola</taxon>
    </lineage>
</organism>
<gene>
    <name evidence="2" type="ORF">FGIG_12291</name>
</gene>
<reference evidence="2 3" key="1">
    <citation type="submission" date="2019-04" db="EMBL/GenBank/DDBJ databases">
        <title>Annotation for the trematode Fasciola gigantica.</title>
        <authorList>
            <person name="Choi Y.-J."/>
        </authorList>
    </citation>
    <scope>NUCLEOTIDE SEQUENCE [LARGE SCALE GENOMIC DNA]</scope>
    <source>
        <strain evidence="2">Uganda_cow_1</strain>
    </source>
</reference>
<comment type="caution">
    <text evidence="2">The sequence shown here is derived from an EMBL/GenBank/DDBJ whole genome shotgun (WGS) entry which is preliminary data.</text>
</comment>